<protein>
    <submittedName>
        <fullName evidence="1">Uncharacterized protein</fullName>
    </submittedName>
</protein>
<dbReference type="EMBL" id="QRBI01000095">
    <property type="protein sequence ID" value="RMC19401.1"/>
    <property type="molecule type" value="Genomic_DNA"/>
</dbReference>
<proteinExistence type="predicted"/>
<sequence length="231" mass="25722">MTLTVQSRHQTQPGFSKGRSCLNNMISFYNQMTHMLDAGKALDVVCLDFSNAFNTVSHSTLLEKLAANSLDNSEMFLERYCTCVWAPSANTGWWGEQIENSPAEEGLQVLMDEKLPCSPFLPCETPPAVLHPALGSSAQGGHGPVGVSPEDVAKMIRGMENFSKERLRELKLFSLENGRLWGDLIEAFQYLKGTYKKDGEMILSTLTHSAILLLSIDFMKMHIIQLNLEGY</sequence>
<reference evidence="1 2" key="1">
    <citation type="submission" date="2018-07" db="EMBL/GenBank/DDBJ databases">
        <title>A high quality draft genome assembly of the barn swallow (H. rustica rustica).</title>
        <authorList>
            <person name="Formenti G."/>
            <person name="Chiara M."/>
            <person name="Poveda L."/>
            <person name="Francoijs K.-J."/>
            <person name="Bonisoli-Alquati A."/>
            <person name="Canova L."/>
            <person name="Gianfranceschi L."/>
            <person name="Horner D.S."/>
            <person name="Saino N."/>
        </authorList>
    </citation>
    <scope>NUCLEOTIDE SEQUENCE [LARGE SCALE GENOMIC DNA]</scope>
    <source>
        <strain evidence="1">Chelidonia</strain>
        <tissue evidence="1">Blood</tissue>
    </source>
</reference>
<evidence type="ECO:0000313" key="2">
    <source>
        <dbReference type="Proteomes" id="UP000269221"/>
    </source>
</evidence>
<keyword evidence="2" id="KW-1185">Reference proteome</keyword>
<gene>
    <name evidence="1" type="ORF">DUI87_04011</name>
</gene>
<dbReference type="OrthoDB" id="10063195at2759"/>
<evidence type="ECO:0000313" key="1">
    <source>
        <dbReference type="EMBL" id="RMC19401.1"/>
    </source>
</evidence>
<dbReference type="AlphaFoldDB" id="A0A3M0L2Z0"/>
<organism evidence="1 2">
    <name type="scientific">Hirundo rustica rustica</name>
    <dbReference type="NCBI Taxonomy" id="333673"/>
    <lineage>
        <taxon>Eukaryota</taxon>
        <taxon>Metazoa</taxon>
        <taxon>Chordata</taxon>
        <taxon>Craniata</taxon>
        <taxon>Vertebrata</taxon>
        <taxon>Euteleostomi</taxon>
        <taxon>Archelosauria</taxon>
        <taxon>Archosauria</taxon>
        <taxon>Dinosauria</taxon>
        <taxon>Saurischia</taxon>
        <taxon>Theropoda</taxon>
        <taxon>Coelurosauria</taxon>
        <taxon>Aves</taxon>
        <taxon>Neognathae</taxon>
        <taxon>Neoaves</taxon>
        <taxon>Telluraves</taxon>
        <taxon>Australaves</taxon>
        <taxon>Passeriformes</taxon>
        <taxon>Sylvioidea</taxon>
        <taxon>Hirundinidae</taxon>
        <taxon>Hirundo</taxon>
    </lineage>
</organism>
<dbReference type="Proteomes" id="UP000269221">
    <property type="component" value="Unassembled WGS sequence"/>
</dbReference>
<name>A0A3M0L2Z0_HIRRU</name>
<comment type="caution">
    <text evidence="1">The sequence shown here is derived from an EMBL/GenBank/DDBJ whole genome shotgun (WGS) entry which is preliminary data.</text>
</comment>
<accession>A0A3M0L2Z0</accession>